<gene>
    <name evidence="3" type="ORF">ACFPP7_14690</name>
</gene>
<evidence type="ECO:0000256" key="2">
    <source>
        <dbReference type="ARBA" id="ARBA00023002"/>
    </source>
</evidence>
<dbReference type="InterPro" id="IPR020904">
    <property type="entry name" value="Sc_DH/Rdtase_CS"/>
</dbReference>
<keyword evidence="4" id="KW-1185">Reference proteome</keyword>
<dbReference type="PRINTS" id="PR00081">
    <property type="entry name" value="GDHRDH"/>
</dbReference>
<dbReference type="InterPro" id="IPR002347">
    <property type="entry name" value="SDR_fam"/>
</dbReference>
<name>A0ABW0QE02_9BURK</name>
<comment type="caution">
    <text evidence="3">The sequence shown here is derived from an EMBL/GenBank/DDBJ whole genome shotgun (WGS) entry which is preliminary data.</text>
</comment>
<sequence length="277" mass="27920">MAASNAKPGLTAAVAIVTGAADGIGWACAQRLAADGYRVALLDLRAEAAQARAAELGAGHLGLACNVTEPAGVEAALAAVVAQWGRIDVLVNNAGIGDQTGATVQQNVEAFDRVLAVHLRGTFLMSQAVARVMLQTDAVAGRGRGAIVNLGSIASVTGLPSRNAYSAAKAGVLGMTRAMASEWARAGIRVNAVAPGYVRTALVAELERKGAVDGKGIAHRTPMGRMAEPAEIAEAIAFLASARASYITGAVLPVDGGWTTFGAPESALPELAEAAGS</sequence>
<dbReference type="PROSITE" id="PS00061">
    <property type="entry name" value="ADH_SHORT"/>
    <property type="match status" value="1"/>
</dbReference>
<evidence type="ECO:0000313" key="3">
    <source>
        <dbReference type="EMBL" id="MFC5522147.1"/>
    </source>
</evidence>
<keyword evidence="2" id="KW-0560">Oxidoreductase</keyword>
<organism evidence="3 4">
    <name type="scientific">Polaromonas jejuensis</name>
    <dbReference type="NCBI Taxonomy" id="457502"/>
    <lineage>
        <taxon>Bacteria</taxon>
        <taxon>Pseudomonadati</taxon>
        <taxon>Pseudomonadota</taxon>
        <taxon>Betaproteobacteria</taxon>
        <taxon>Burkholderiales</taxon>
        <taxon>Comamonadaceae</taxon>
        <taxon>Polaromonas</taxon>
    </lineage>
</organism>
<dbReference type="PANTHER" id="PTHR42760">
    <property type="entry name" value="SHORT-CHAIN DEHYDROGENASES/REDUCTASES FAMILY MEMBER"/>
    <property type="match status" value="1"/>
</dbReference>
<accession>A0ABW0QE02</accession>
<dbReference type="NCBIfam" id="NF005559">
    <property type="entry name" value="PRK07231.1"/>
    <property type="match status" value="1"/>
</dbReference>
<dbReference type="Proteomes" id="UP001596084">
    <property type="component" value="Unassembled WGS sequence"/>
</dbReference>
<protein>
    <submittedName>
        <fullName evidence="3">SDR family oxidoreductase</fullName>
    </submittedName>
</protein>
<reference evidence="4" key="1">
    <citation type="journal article" date="2019" name="Int. J. Syst. Evol. Microbiol.">
        <title>The Global Catalogue of Microorganisms (GCM) 10K type strain sequencing project: providing services to taxonomists for standard genome sequencing and annotation.</title>
        <authorList>
            <consortium name="The Broad Institute Genomics Platform"/>
            <consortium name="The Broad Institute Genome Sequencing Center for Infectious Disease"/>
            <person name="Wu L."/>
            <person name="Ma J."/>
        </authorList>
    </citation>
    <scope>NUCLEOTIDE SEQUENCE [LARGE SCALE GENOMIC DNA]</scope>
    <source>
        <strain evidence="4">CGMCC 4.7277</strain>
    </source>
</reference>
<dbReference type="InterPro" id="IPR036291">
    <property type="entry name" value="NAD(P)-bd_dom_sf"/>
</dbReference>
<dbReference type="PRINTS" id="PR00080">
    <property type="entry name" value="SDRFAMILY"/>
</dbReference>
<dbReference type="RefSeq" id="WP_068834140.1">
    <property type="nucleotide sequence ID" value="NZ_JBHSMX010000023.1"/>
</dbReference>
<dbReference type="Pfam" id="PF13561">
    <property type="entry name" value="adh_short_C2"/>
    <property type="match status" value="1"/>
</dbReference>
<dbReference type="PANTHER" id="PTHR42760:SF133">
    <property type="entry name" value="3-OXOACYL-[ACYL-CARRIER-PROTEIN] REDUCTASE"/>
    <property type="match status" value="1"/>
</dbReference>
<proteinExistence type="inferred from homology"/>
<evidence type="ECO:0000256" key="1">
    <source>
        <dbReference type="ARBA" id="ARBA00006484"/>
    </source>
</evidence>
<dbReference type="SUPFAM" id="SSF51735">
    <property type="entry name" value="NAD(P)-binding Rossmann-fold domains"/>
    <property type="match status" value="1"/>
</dbReference>
<comment type="similarity">
    <text evidence="1">Belongs to the short-chain dehydrogenases/reductases (SDR) family.</text>
</comment>
<evidence type="ECO:0000313" key="4">
    <source>
        <dbReference type="Proteomes" id="UP001596084"/>
    </source>
</evidence>
<dbReference type="Gene3D" id="3.40.50.720">
    <property type="entry name" value="NAD(P)-binding Rossmann-like Domain"/>
    <property type="match status" value="1"/>
</dbReference>
<dbReference type="EMBL" id="JBHSMX010000023">
    <property type="protein sequence ID" value="MFC5522147.1"/>
    <property type="molecule type" value="Genomic_DNA"/>
</dbReference>